<accession>A0ABW7GV60</accession>
<evidence type="ECO:0000256" key="2">
    <source>
        <dbReference type="SAM" id="Coils"/>
    </source>
</evidence>
<proteinExistence type="inferred from homology"/>
<dbReference type="Gene3D" id="1.10.287.470">
    <property type="entry name" value="Helix hairpin bin"/>
    <property type="match status" value="1"/>
</dbReference>
<feature type="chain" id="PRO_5045930822" evidence="3">
    <location>
        <begin position="26"/>
        <end position="374"/>
    </location>
</feature>
<dbReference type="NCBIfam" id="TIGR01730">
    <property type="entry name" value="RND_mfp"/>
    <property type="match status" value="1"/>
</dbReference>
<dbReference type="InterPro" id="IPR006143">
    <property type="entry name" value="RND_pump_MFP"/>
</dbReference>
<evidence type="ECO:0000256" key="1">
    <source>
        <dbReference type="ARBA" id="ARBA00009477"/>
    </source>
</evidence>
<dbReference type="PROSITE" id="PS51257">
    <property type="entry name" value="PROKAR_LIPOPROTEIN"/>
    <property type="match status" value="1"/>
</dbReference>
<feature type="signal peptide" evidence="3">
    <location>
        <begin position="1"/>
        <end position="25"/>
    </location>
</feature>
<keyword evidence="6" id="KW-1185">Reference proteome</keyword>
<dbReference type="Pfam" id="PF25917">
    <property type="entry name" value="BSH_RND"/>
    <property type="match status" value="1"/>
</dbReference>
<comment type="similarity">
    <text evidence="1">Belongs to the membrane fusion protein (MFP) (TC 8.A.1) family.</text>
</comment>
<feature type="coiled-coil region" evidence="2">
    <location>
        <begin position="136"/>
        <end position="163"/>
    </location>
</feature>
<evidence type="ECO:0000313" key="5">
    <source>
        <dbReference type="EMBL" id="MFG6465869.1"/>
    </source>
</evidence>
<dbReference type="SUPFAM" id="SSF111369">
    <property type="entry name" value="HlyD-like secretion proteins"/>
    <property type="match status" value="1"/>
</dbReference>
<evidence type="ECO:0000259" key="4">
    <source>
        <dbReference type="Pfam" id="PF25917"/>
    </source>
</evidence>
<sequence length="374" mass="38676">MSHFLRLASPLLLAALLSACGKQPAAPEPERAVRTQVVQAGASAAVHEYAAEVRARVESRLSFRVGGKLLARQVNLGDSVKAGQLLARLDAQDLKLAEAAASAAVAAARTNRDQAGQDYKRFVDLQRQGFISAAELERRDSAFKAAQAQLEQAKAQADVQGNQAGYAQLLADAAGVVTAVTAEPGQVLAAGTPVVTVALDGPRDVLFSVPEDQIARVRAAAGRPGALKIKLWGSEQAYPLTLREVAAAADPVTRTFQVKADAGKLDVKPGQSGTVLLELPQLPGVIKLPLAAVLQQGGKTSVWVLDGRAMTVQPVPVQVAGADGNDVLVAGGLSAGAEVVVAGVHVLTPGQKVKRYVPPRSAAAVQPAAPVVSR</sequence>
<keyword evidence="2" id="KW-0175">Coiled coil</keyword>
<dbReference type="Gene3D" id="2.40.30.170">
    <property type="match status" value="1"/>
</dbReference>
<dbReference type="PANTHER" id="PTHR30469">
    <property type="entry name" value="MULTIDRUG RESISTANCE PROTEIN MDTA"/>
    <property type="match status" value="1"/>
</dbReference>
<name>A0ABW7GV60_9BURK</name>
<comment type="caution">
    <text evidence="5">The sequence shown here is derived from an EMBL/GenBank/DDBJ whole genome shotgun (WGS) entry which is preliminary data.</text>
</comment>
<dbReference type="EMBL" id="JBIGIB010000001">
    <property type="protein sequence ID" value="MFG6465869.1"/>
    <property type="molecule type" value="Genomic_DNA"/>
</dbReference>
<dbReference type="Gene3D" id="2.40.50.100">
    <property type="match status" value="1"/>
</dbReference>
<dbReference type="Gene3D" id="2.40.420.20">
    <property type="match status" value="1"/>
</dbReference>
<dbReference type="RefSeq" id="WP_394381777.1">
    <property type="nucleotide sequence ID" value="NZ_JBIGIB010000001.1"/>
</dbReference>
<gene>
    <name evidence="5" type="ORF">ACG01O_04520</name>
</gene>
<dbReference type="InterPro" id="IPR058625">
    <property type="entry name" value="MdtA-like_BSH"/>
</dbReference>
<dbReference type="PANTHER" id="PTHR30469:SF18">
    <property type="entry name" value="RESISTANCE-NODULATION-CELL DIVISION (RND) EFFLUX MEMBRANE FUSION PROTEIN-RELATED"/>
    <property type="match status" value="1"/>
</dbReference>
<dbReference type="Proteomes" id="UP001606303">
    <property type="component" value="Unassembled WGS sequence"/>
</dbReference>
<evidence type="ECO:0000313" key="6">
    <source>
        <dbReference type="Proteomes" id="UP001606303"/>
    </source>
</evidence>
<evidence type="ECO:0000256" key="3">
    <source>
        <dbReference type="SAM" id="SignalP"/>
    </source>
</evidence>
<reference evidence="5 6" key="1">
    <citation type="submission" date="2024-08" db="EMBL/GenBank/DDBJ databases">
        <authorList>
            <person name="Lu H."/>
        </authorList>
    </citation>
    <scope>NUCLEOTIDE SEQUENCE [LARGE SCALE GENOMIC DNA]</scope>
    <source>
        <strain evidence="5 6">BYS87W</strain>
    </source>
</reference>
<protein>
    <submittedName>
        <fullName evidence="5">Efflux RND transporter periplasmic adaptor subunit</fullName>
    </submittedName>
</protein>
<organism evidence="5 6">
    <name type="scientific">Pelomonas baiyunensis</name>
    <dbReference type="NCBI Taxonomy" id="3299026"/>
    <lineage>
        <taxon>Bacteria</taxon>
        <taxon>Pseudomonadati</taxon>
        <taxon>Pseudomonadota</taxon>
        <taxon>Betaproteobacteria</taxon>
        <taxon>Burkholderiales</taxon>
        <taxon>Sphaerotilaceae</taxon>
        <taxon>Roseateles</taxon>
    </lineage>
</organism>
<feature type="domain" description="Multidrug resistance protein MdtA-like barrel-sandwich hybrid" evidence="4">
    <location>
        <begin position="64"/>
        <end position="194"/>
    </location>
</feature>
<keyword evidence="3" id="KW-0732">Signal</keyword>